<dbReference type="AlphaFoldDB" id="A0A9N8DL87"/>
<feature type="region of interest" description="Disordered" evidence="5">
    <location>
        <begin position="408"/>
        <end position="483"/>
    </location>
</feature>
<feature type="transmembrane region" description="Helical" evidence="6">
    <location>
        <begin position="145"/>
        <end position="163"/>
    </location>
</feature>
<evidence type="ECO:0000256" key="4">
    <source>
        <dbReference type="ARBA" id="ARBA00023136"/>
    </source>
</evidence>
<gene>
    <name evidence="7" type="ORF">SEMRO_141_G065870.1</name>
</gene>
<dbReference type="EMBL" id="CAICTM010000140">
    <property type="protein sequence ID" value="CAB9502610.1"/>
    <property type="molecule type" value="Genomic_DNA"/>
</dbReference>
<feature type="transmembrane region" description="Helical" evidence="6">
    <location>
        <begin position="205"/>
        <end position="231"/>
    </location>
</feature>
<dbReference type="Proteomes" id="UP001153069">
    <property type="component" value="Unassembled WGS sequence"/>
</dbReference>
<proteinExistence type="predicted"/>
<reference evidence="7" key="1">
    <citation type="submission" date="2020-06" db="EMBL/GenBank/DDBJ databases">
        <authorList>
            <consortium name="Plant Systems Biology data submission"/>
        </authorList>
    </citation>
    <scope>NUCLEOTIDE SEQUENCE</scope>
    <source>
        <strain evidence="7">D6</strain>
    </source>
</reference>
<evidence type="ECO:0000313" key="8">
    <source>
        <dbReference type="Proteomes" id="UP001153069"/>
    </source>
</evidence>
<evidence type="ECO:0000256" key="5">
    <source>
        <dbReference type="SAM" id="MobiDB-lite"/>
    </source>
</evidence>
<evidence type="ECO:0000256" key="1">
    <source>
        <dbReference type="ARBA" id="ARBA00004141"/>
    </source>
</evidence>
<feature type="transmembrane region" description="Helical" evidence="6">
    <location>
        <begin position="23"/>
        <end position="47"/>
    </location>
</feature>
<dbReference type="GO" id="GO:0007189">
    <property type="term" value="P:adenylate cyclase-activating G protein-coupled receptor signaling pathway"/>
    <property type="evidence" value="ECO:0007669"/>
    <property type="project" value="TreeGrafter"/>
</dbReference>
<dbReference type="Gene3D" id="1.20.1070.10">
    <property type="entry name" value="Rhodopsin 7-helix transmembrane proteins"/>
    <property type="match status" value="1"/>
</dbReference>
<dbReference type="GO" id="GO:0005886">
    <property type="term" value="C:plasma membrane"/>
    <property type="evidence" value="ECO:0007669"/>
    <property type="project" value="TreeGrafter"/>
</dbReference>
<evidence type="ECO:0008006" key="9">
    <source>
        <dbReference type="Google" id="ProtNLM"/>
    </source>
</evidence>
<dbReference type="PANTHER" id="PTHR23112">
    <property type="entry name" value="G PROTEIN-COUPLED RECEPTOR 157-RELATED"/>
    <property type="match status" value="1"/>
</dbReference>
<evidence type="ECO:0000256" key="6">
    <source>
        <dbReference type="SAM" id="Phobius"/>
    </source>
</evidence>
<dbReference type="OrthoDB" id="47362at2759"/>
<comment type="caution">
    <text evidence="7">The sequence shown here is derived from an EMBL/GenBank/DDBJ whole genome shotgun (WGS) entry which is preliminary data.</text>
</comment>
<protein>
    <recommendedName>
        <fullName evidence="9">G-protein coupled receptors family 1 profile domain-containing protein</fullName>
    </recommendedName>
</protein>
<keyword evidence="8" id="KW-1185">Reference proteome</keyword>
<feature type="compositionally biased region" description="Polar residues" evidence="5">
    <location>
        <begin position="520"/>
        <end position="534"/>
    </location>
</feature>
<feature type="compositionally biased region" description="Polar residues" evidence="5">
    <location>
        <begin position="468"/>
        <end position="481"/>
    </location>
</feature>
<feature type="transmembrane region" description="Helical" evidence="6">
    <location>
        <begin position="59"/>
        <end position="83"/>
    </location>
</feature>
<feature type="transmembrane region" description="Helical" evidence="6">
    <location>
        <begin position="294"/>
        <end position="317"/>
    </location>
</feature>
<feature type="region of interest" description="Disordered" evidence="5">
    <location>
        <begin position="517"/>
        <end position="536"/>
    </location>
</feature>
<sequence length="732" mass="81655">MNSTGGTMNPPPLDLYSDSQKMALAYVTYFVTLPSVFGSLTIIYVILHDRQQLRKSVYYRLMLGLSTMDAICSLGLFSFGSWAVPKGSHLAFNEQGNVTTCNIAGFFLIMLCCDMMYNAFLAMYHALVVKFQATEDFLAKWMEPFFHVIAIFLPMSFAVAGIAQENINPLFGLSGYCFYIDSPPKCADDKEIDCLRGEGFDPPKIAGVMIFFAFPFLAITVSMVLITVHVWTAERRLSRYAVRGSTNAAAQLTMTKATAKQGLLYIGSFFLAFIWSAIASLYKAPPIPENARTFFVLCFLAKFFGPLMGVFNVFIFLPSRYEKLSKPGECLHFVKQWTGRCQRRRAKNPLRETARTKSSVSENFAMNGNDETCRTATCREEQDSTKMILPETIDELDMEALDNERVGVDQDVVPKPPSSSKSVQGSTHSLTGGSFHKHTQHSLRSVQGRSNKHLSGDSFHTYTPHFAMNQNDETSRTATSWEEQDSSKMVLPLTIDEIDNESFHNEQVVVDQDVVPTPPSSLRSVQGRPNSLSGGSFHKYTRSLRSVLGRSNKKLNEGWFHKYTQHFAMHLKDETCQTAAPREEQEDAKMVLPVSSGEIDNELFNNEPTGVDQDVSLKMVLPVTYDVIDKETSGTFDNEPTGVDQNVSLKMVLPVTSDVIDNETSGNEPAGVDRKSFPKMLLPVTNDEIDKEAFRIVLPGVNRDMPPKMVLPVTNDGIDKEAFGNEPAGVDW</sequence>
<evidence type="ECO:0000256" key="2">
    <source>
        <dbReference type="ARBA" id="ARBA00022692"/>
    </source>
</evidence>
<feature type="transmembrane region" description="Helical" evidence="6">
    <location>
        <begin position="262"/>
        <end position="282"/>
    </location>
</feature>
<evidence type="ECO:0000313" key="7">
    <source>
        <dbReference type="EMBL" id="CAB9502610.1"/>
    </source>
</evidence>
<keyword evidence="4 6" id="KW-0472">Membrane</keyword>
<dbReference type="GO" id="GO:0004930">
    <property type="term" value="F:G protein-coupled receptor activity"/>
    <property type="evidence" value="ECO:0007669"/>
    <property type="project" value="TreeGrafter"/>
</dbReference>
<dbReference type="CDD" id="cd00637">
    <property type="entry name" value="7tm_classA_rhodopsin-like"/>
    <property type="match status" value="1"/>
</dbReference>
<accession>A0A9N8DL87</accession>
<feature type="compositionally biased region" description="Low complexity" evidence="5">
    <location>
        <begin position="409"/>
        <end position="424"/>
    </location>
</feature>
<evidence type="ECO:0000256" key="3">
    <source>
        <dbReference type="ARBA" id="ARBA00022989"/>
    </source>
</evidence>
<comment type="subcellular location">
    <subcellularLocation>
        <location evidence="1">Membrane</location>
        <topology evidence="1">Multi-pass membrane protein</topology>
    </subcellularLocation>
</comment>
<dbReference type="PANTHER" id="PTHR23112:SF0">
    <property type="entry name" value="TRANSMEMBRANE PROTEIN 116"/>
    <property type="match status" value="1"/>
</dbReference>
<organism evidence="7 8">
    <name type="scientific">Seminavis robusta</name>
    <dbReference type="NCBI Taxonomy" id="568900"/>
    <lineage>
        <taxon>Eukaryota</taxon>
        <taxon>Sar</taxon>
        <taxon>Stramenopiles</taxon>
        <taxon>Ochrophyta</taxon>
        <taxon>Bacillariophyta</taxon>
        <taxon>Bacillariophyceae</taxon>
        <taxon>Bacillariophycidae</taxon>
        <taxon>Naviculales</taxon>
        <taxon>Naviculaceae</taxon>
        <taxon>Seminavis</taxon>
    </lineage>
</organism>
<keyword evidence="3 6" id="KW-1133">Transmembrane helix</keyword>
<dbReference type="SUPFAM" id="SSF81321">
    <property type="entry name" value="Family A G protein-coupled receptor-like"/>
    <property type="match status" value="1"/>
</dbReference>
<name>A0A9N8DL87_9STRA</name>
<keyword evidence="2 6" id="KW-0812">Transmembrane</keyword>
<feature type="transmembrane region" description="Helical" evidence="6">
    <location>
        <begin position="103"/>
        <end position="124"/>
    </location>
</feature>